<comment type="caution">
    <text evidence="3">The sequence shown here is derived from an EMBL/GenBank/DDBJ whole genome shotgun (WGS) entry which is preliminary data.</text>
</comment>
<dbReference type="GO" id="GO:0005198">
    <property type="term" value="F:structural molecule activity"/>
    <property type="evidence" value="ECO:0007669"/>
    <property type="project" value="InterPro"/>
</dbReference>
<dbReference type="Pfam" id="PF06957">
    <property type="entry name" value="COPI_C"/>
    <property type="match status" value="2"/>
</dbReference>
<evidence type="ECO:0000313" key="3">
    <source>
        <dbReference type="EMBL" id="POM78177.1"/>
    </source>
</evidence>
<sequence length="523" mass="57470">LLSPPPCVSRLENENWALVEINEPTIQDHAIAAEKREAERSLQPQQQEGGRRSMEERPARKSSMDLALDAAGDAWGMDGDLDLDDSLTIDDQSLGMDSAALENDFAGLSTDAGFVAAPTAGTSLAVQWVRNSSLAADHVAAGSFQTAMQLLHRQIGVINFEPLKPVFLQVFSGGAASLPTQGNCPPLRAWLQRNGMSQPAVAVSFAALVEELKNAYRAFTGAKFDDVKMHCQSILHAIPFLAVDSKEEAEKVKGLLTVCREYLLACRIRAEVAAVPLEGNPKRNIELSAYFTHCELQLPHLVLTLKIAMTNAFKAGNFITAASFCRRLLEIPEVSQHPRHEKLRLTAKGLLTVCREYLLACRIRAEVAAVPLEGNPKRNIELSAYFTHCELQLPHLVLTLKIAMTNAFKAGNFITAASFCRRLLEIPEVSQHPRHEKLRLTARKVLQKAEKEARNEHAVDYQDSKPFVLDSRNFTPIYLGEPDVRCPYCAAAYHPESKGTLCDVCGISKVGEETIGLVVTAAQ</sequence>
<protein>
    <submittedName>
        <fullName evidence="3">Coatomer protein complex</fullName>
    </submittedName>
</protein>
<feature type="non-terminal residue" evidence="3">
    <location>
        <position position="1"/>
    </location>
</feature>
<evidence type="ECO:0000313" key="4">
    <source>
        <dbReference type="Proteomes" id="UP000237271"/>
    </source>
</evidence>
<feature type="compositionally biased region" description="Basic and acidic residues" evidence="1">
    <location>
        <begin position="49"/>
        <end position="63"/>
    </location>
</feature>
<feature type="domain" description="Coatomer alpha subunit C-terminal" evidence="2">
    <location>
        <begin position="347"/>
        <end position="523"/>
    </location>
</feature>
<accession>A0A2P4YK31</accession>
<dbReference type="Proteomes" id="UP000237271">
    <property type="component" value="Unassembled WGS sequence"/>
</dbReference>
<evidence type="ECO:0000256" key="1">
    <source>
        <dbReference type="SAM" id="MobiDB-lite"/>
    </source>
</evidence>
<dbReference type="OrthoDB" id="10261470at2759"/>
<dbReference type="GO" id="GO:0030126">
    <property type="term" value="C:COPI vesicle coat"/>
    <property type="evidence" value="ECO:0007669"/>
    <property type="project" value="InterPro"/>
</dbReference>
<organism evidence="3 4">
    <name type="scientific">Phytophthora palmivora</name>
    <dbReference type="NCBI Taxonomy" id="4796"/>
    <lineage>
        <taxon>Eukaryota</taxon>
        <taxon>Sar</taxon>
        <taxon>Stramenopiles</taxon>
        <taxon>Oomycota</taxon>
        <taxon>Peronosporomycetes</taxon>
        <taxon>Peronosporales</taxon>
        <taxon>Peronosporaceae</taxon>
        <taxon>Phytophthora</taxon>
    </lineage>
</organism>
<dbReference type="AlphaFoldDB" id="A0A2P4YK31"/>
<reference evidence="3 4" key="1">
    <citation type="journal article" date="2017" name="Genome Biol. Evol.">
        <title>Phytophthora megakarya and P. palmivora, closely related causal agents of cacao black pod rot, underwent increases in genome sizes and gene numbers by different mechanisms.</title>
        <authorList>
            <person name="Ali S.S."/>
            <person name="Shao J."/>
            <person name="Lary D.J."/>
            <person name="Kronmiller B."/>
            <person name="Shen D."/>
            <person name="Strem M.D."/>
            <person name="Amoako-Attah I."/>
            <person name="Akrofi A.Y."/>
            <person name="Begoude B.A."/>
            <person name="Ten Hoopen G.M."/>
            <person name="Coulibaly K."/>
            <person name="Kebe B.I."/>
            <person name="Melnick R.L."/>
            <person name="Guiltinan M.J."/>
            <person name="Tyler B.M."/>
            <person name="Meinhardt L.W."/>
            <person name="Bailey B.A."/>
        </authorList>
    </citation>
    <scope>NUCLEOTIDE SEQUENCE [LARGE SCALE GENOMIC DNA]</scope>
    <source>
        <strain evidence="4">sbr112.9</strain>
    </source>
</reference>
<dbReference type="EMBL" id="NCKW01002117">
    <property type="protein sequence ID" value="POM78177.1"/>
    <property type="molecule type" value="Genomic_DNA"/>
</dbReference>
<dbReference type="GO" id="GO:0016192">
    <property type="term" value="P:vesicle-mediated transport"/>
    <property type="evidence" value="ECO:0007669"/>
    <property type="project" value="InterPro"/>
</dbReference>
<gene>
    <name evidence="3" type="ORF">PHPALM_4323</name>
</gene>
<feature type="domain" description="Coatomer alpha subunit C-terminal" evidence="2">
    <location>
        <begin position="68"/>
        <end position="333"/>
    </location>
</feature>
<feature type="region of interest" description="Disordered" evidence="1">
    <location>
        <begin position="35"/>
        <end position="63"/>
    </location>
</feature>
<dbReference type="GO" id="GO:0006886">
    <property type="term" value="P:intracellular protein transport"/>
    <property type="evidence" value="ECO:0007669"/>
    <property type="project" value="InterPro"/>
</dbReference>
<dbReference type="InterPro" id="IPR010714">
    <property type="entry name" value="Coatomer_asu_C"/>
</dbReference>
<name>A0A2P4YK31_9STRA</name>
<proteinExistence type="predicted"/>
<keyword evidence="4" id="KW-1185">Reference proteome</keyword>
<evidence type="ECO:0000259" key="2">
    <source>
        <dbReference type="Pfam" id="PF06957"/>
    </source>
</evidence>